<feature type="transmembrane region" description="Helical" evidence="8">
    <location>
        <begin position="115"/>
        <end position="136"/>
    </location>
</feature>
<comment type="subcellular location">
    <subcellularLocation>
        <location evidence="1">Cell membrane</location>
        <topology evidence="1">Multi-pass membrane protein</topology>
    </subcellularLocation>
</comment>
<feature type="transmembrane region" description="Helical" evidence="8">
    <location>
        <begin position="198"/>
        <end position="222"/>
    </location>
</feature>
<dbReference type="GO" id="GO:0050916">
    <property type="term" value="P:sensory perception of sweet taste"/>
    <property type="evidence" value="ECO:0007669"/>
    <property type="project" value="UniProtKB-ARBA"/>
</dbReference>
<dbReference type="PANTHER" id="PTHR21421:SF29">
    <property type="entry name" value="GUSTATORY RECEPTOR 5A FOR TREHALOSE-RELATED"/>
    <property type="match status" value="1"/>
</dbReference>
<evidence type="ECO:0000313" key="10">
    <source>
        <dbReference type="Proteomes" id="UP000821853"/>
    </source>
</evidence>
<feature type="transmembrane region" description="Helical" evidence="8">
    <location>
        <begin position="18"/>
        <end position="38"/>
    </location>
</feature>
<evidence type="ECO:0000256" key="7">
    <source>
        <dbReference type="ARBA" id="ARBA00023170"/>
    </source>
</evidence>
<gene>
    <name evidence="9" type="ORF">HPB48_000263</name>
</gene>
<keyword evidence="7" id="KW-0675">Receptor</keyword>
<feature type="transmembrane region" description="Helical" evidence="8">
    <location>
        <begin position="331"/>
        <end position="356"/>
    </location>
</feature>
<evidence type="ECO:0000256" key="6">
    <source>
        <dbReference type="ARBA" id="ARBA00023136"/>
    </source>
</evidence>
<dbReference type="VEuPathDB" id="VectorBase:HLOH_048783"/>
<proteinExistence type="inferred from homology"/>
<dbReference type="GO" id="GO:0008527">
    <property type="term" value="F:taste receptor activity"/>
    <property type="evidence" value="ECO:0007669"/>
    <property type="project" value="InterPro"/>
</dbReference>
<comment type="similarity">
    <text evidence="2">Belongs to the insect chemoreceptor superfamily. Gustatory receptor (GR) family. Gr5a subfamily.</text>
</comment>
<evidence type="ECO:0000256" key="8">
    <source>
        <dbReference type="SAM" id="Phobius"/>
    </source>
</evidence>
<keyword evidence="3" id="KW-1003">Cell membrane</keyword>
<dbReference type="OMA" id="IQTEWIV"/>
<feature type="transmembrane region" description="Helical" evidence="8">
    <location>
        <begin position="432"/>
        <end position="452"/>
    </location>
</feature>
<evidence type="ECO:0000313" key="9">
    <source>
        <dbReference type="EMBL" id="KAH9372391.1"/>
    </source>
</evidence>
<organism evidence="9 10">
    <name type="scientific">Haemaphysalis longicornis</name>
    <name type="common">Bush tick</name>
    <dbReference type="NCBI Taxonomy" id="44386"/>
    <lineage>
        <taxon>Eukaryota</taxon>
        <taxon>Metazoa</taxon>
        <taxon>Ecdysozoa</taxon>
        <taxon>Arthropoda</taxon>
        <taxon>Chelicerata</taxon>
        <taxon>Arachnida</taxon>
        <taxon>Acari</taxon>
        <taxon>Parasitiformes</taxon>
        <taxon>Ixodida</taxon>
        <taxon>Ixodoidea</taxon>
        <taxon>Ixodidae</taxon>
        <taxon>Haemaphysalinae</taxon>
        <taxon>Haemaphysalis</taxon>
    </lineage>
</organism>
<dbReference type="Pfam" id="PF06151">
    <property type="entry name" value="Trehalose_recp"/>
    <property type="match status" value="1"/>
</dbReference>
<keyword evidence="10" id="KW-1185">Reference proteome</keyword>
<comment type="caution">
    <text evidence="9">The sequence shown here is derived from an EMBL/GenBank/DDBJ whole genome shotgun (WGS) entry which is preliminary data.</text>
</comment>
<dbReference type="PANTHER" id="PTHR21421">
    <property type="entry name" value="GUSTATORY RECEPTOR"/>
    <property type="match status" value="1"/>
</dbReference>
<accession>A0A9J6GC00</accession>
<feature type="transmembrane region" description="Helical" evidence="8">
    <location>
        <begin position="368"/>
        <end position="389"/>
    </location>
</feature>
<keyword evidence="4 8" id="KW-0812">Transmembrane</keyword>
<keyword evidence="5 8" id="KW-1133">Transmembrane helix</keyword>
<evidence type="ECO:0000256" key="5">
    <source>
        <dbReference type="ARBA" id="ARBA00022989"/>
    </source>
</evidence>
<feature type="transmembrane region" description="Helical" evidence="8">
    <location>
        <begin position="261"/>
        <end position="282"/>
    </location>
</feature>
<keyword evidence="6 8" id="KW-0472">Membrane</keyword>
<evidence type="ECO:0000256" key="4">
    <source>
        <dbReference type="ARBA" id="ARBA00022692"/>
    </source>
</evidence>
<reference evidence="9 10" key="1">
    <citation type="journal article" date="2020" name="Cell">
        <title>Large-Scale Comparative Analyses of Tick Genomes Elucidate Their Genetic Diversity and Vector Capacities.</title>
        <authorList>
            <consortium name="Tick Genome and Microbiome Consortium (TIGMIC)"/>
            <person name="Jia N."/>
            <person name="Wang J."/>
            <person name="Shi W."/>
            <person name="Du L."/>
            <person name="Sun Y."/>
            <person name="Zhan W."/>
            <person name="Jiang J.F."/>
            <person name="Wang Q."/>
            <person name="Zhang B."/>
            <person name="Ji P."/>
            <person name="Bell-Sakyi L."/>
            <person name="Cui X.M."/>
            <person name="Yuan T.T."/>
            <person name="Jiang B.G."/>
            <person name="Yang W.F."/>
            <person name="Lam T.T."/>
            <person name="Chang Q.C."/>
            <person name="Ding S.J."/>
            <person name="Wang X.J."/>
            <person name="Zhu J.G."/>
            <person name="Ruan X.D."/>
            <person name="Zhao L."/>
            <person name="Wei J.T."/>
            <person name="Ye R.Z."/>
            <person name="Que T.C."/>
            <person name="Du C.H."/>
            <person name="Zhou Y.H."/>
            <person name="Cheng J.X."/>
            <person name="Dai P.F."/>
            <person name="Guo W.B."/>
            <person name="Han X.H."/>
            <person name="Huang E.J."/>
            <person name="Li L.F."/>
            <person name="Wei W."/>
            <person name="Gao Y.C."/>
            <person name="Liu J.Z."/>
            <person name="Shao H.Z."/>
            <person name="Wang X."/>
            <person name="Wang C.C."/>
            <person name="Yang T.C."/>
            <person name="Huo Q.B."/>
            <person name="Li W."/>
            <person name="Chen H.Y."/>
            <person name="Chen S.E."/>
            <person name="Zhou L.G."/>
            <person name="Ni X.B."/>
            <person name="Tian J.H."/>
            <person name="Sheng Y."/>
            <person name="Liu T."/>
            <person name="Pan Y.S."/>
            <person name="Xia L.Y."/>
            <person name="Li J."/>
            <person name="Zhao F."/>
            <person name="Cao W.C."/>
        </authorList>
    </citation>
    <scope>NUCLEOTIDE SEQUENCE [LARGE SCALE GENOMIC DNA]</scope>
    <source>
        <strain evidence="9">HaeL-2018</strain>
    </source>
</reference>
<sequence>MQFNSIAYYEESNKLNTFLFFLADLTFVLYLPMVMSALSRPWAAATAKHIDHGPGALADSGTTVADIIGPIKLTLWALGLLPKKPQSRQATSTNSVAGTSSGIRREPLRQKFRRASLMLFVVFGYLAHFSAATVYNVTHEGGFFGFFANCGYVLRNVFACFTMVHFLVTQDELIAVLEESHPLRQMLPAPKAKQVWRFSAAVVTFTACSFVILGGSAAYAGFANVQRYFDYYLYKGDVTSPGAPIPKRLGYVFVFLDATSYSVMTNSLTLLLGCHVCVAWYLRALAADFAERLTGMNPRTATAAQVKNLRWHLASLGELLRRFERIGSPVVLCWYLNAVGNLVLSAPGILLGLSSASTYDYLYMLTDLVANIASFSILTVALSEPALLVRDSHRHALWLAAWNVPGSEALADGVEWAPLALSGCGCFYVTRGMVFVVFASVSTYIIVIYQFIQNAV</sequence>
<dbReference type="Proteomes" id="UP000821853">
    <property type="component" value="Chromosome 4"/>
</dbReference>
<evidence type="ECO:0008006" key="11">
    <source>
        <dbReference type="Google" id="ProtNLM"/>
    </source>
</evidence>
<evidence type="ECO:0000256" key="1">
    <source>
        <dbReference type="ARBA" id="ARBA00004651"/>
    </source>
</evidence>
<dbReference type="OrthoDB" id="10411508at2759"/>
<dbReference type="EMBL" id="JABSTR010000006">
    <property type="protein sequence ID" value="KAH9372391.1"/>
    <property type="molecule type" value="Genomic_DNA"/>
</dbReference>
<dbReference type="GO" id="GO:0005886">
    <property type="term" value="C:plasma membrane"/>
    <property type="evidence" value="ECO:0007669"/>
    <property type="project" value="UniProtKB-SubCell"/>
</dbReference>
<name>A0A9J6GC00_HAELO</name>
<protein>
    <recommendedName>
        <fullName evidence="11">Gustatory receptor</fullName>
    </recommendedName>
</protein>
<dbReference type="AlphaFoldDB" id="A0A9J6GC00"/>
<dbReference type="InterPro" id="IPR009318">
    <property type="entry name" value="Gustatory_rcpt"/>
</dbReference>
<evidence type="ECO:0000256" key="2">
    <source>
        <dbReference type="ARBA" id="ARBA00005327"/>
    </source>
</evidence>
<evidence type="ECO:0000256" key="3">
    <source>
        <dbReference type="ARBA" id="ARBA00022475"/>
    </source>
</evidence>